<evidence type="ECO:0000313" key="4">
    <source>
        <dbReference type="Proteomes" id="UP000006327"/>
    </source>
</evidence>
<dbReference type="OrthoDB" id="9804504at2"/>
<dbReference type="Gene3D" id="3.40.50.300">
    <property type="entry name" value="P-loop containing nucleotide triphosphate hydrolases"/>
    <property type="match status" value="1"/>
</dbReference>
<dbReference type="Pfam" id="PF01583">
    <property type="entry name" value="APS_kinase"/>
    <property type="match status" value="1"/>
</dbReference>
<dbReference type="STRING" id="493475.GARC_1763"/>
<evidence type="ECO:0000313" key="3">
    <source>
        <dbReference type="EMBL" id="GAC18734.1"/>
    </source>
</evidence>
<dbReference type="GO" id="GO:0019379">
    <property type="term" value="P:sulfate assimilation, phosphoadenylyl sulfate reduction by phosphoadenylyl-sulfate reductase (thioredoxin)"/>
    <property type="evidence" value="ECO:0007669"/>
    <property type="project" value="TreeGrafter"/>
</dbReference>
<keyword evidence="1" id="KW-0808">Transferase</keyword>
<dbReference type="NCBIfam" id="NF004041">
    <property type="entry name" value="PRK05541.1"/>
    <property type="match status" value="1"/>
</dbReference>
<dbReference type="GO" id="GO:0005737">
    <property type="term" value="C:cytoplasm"/>
    <property type="evidence" value="ECO:0007669"/>
    <property type="project" value="TreeGrafter"/>
</dbReference>
<keyword evidence="4" id="KW-1185">Reference proteome</keyword>
<organism evidence="3 4">
    <name type="scientific">Paraglaciecola arctica BSs20135</name>
    <dbReference type="NCBI Taxonomy" id="493475"/>
    <lineage>
        <taxon>Bacteria</taxon>
        <taxon>Pseudomonadati</taxon>
        <taxon>Pseudomonadota</taxon>
        <taxon>Gammaproteobacteria</taxon>
        <taxon>Alteromonadales</taxon>
        <taxon>Alteromonadaceae</taxon>
        <taxon>Paraglaciecola</taxon>
    </lineage>
</organism>
<protein>
    <submittedName>
        <fullName evidence="3">Adenylyl-sulfate kinase</fullName>
    </submittedName>
</protein>
<keyword evidence="3" id="KW-0418">Kinase</keyword>
<proteinExistence type="predicted"/>
<dbReference type="InterPro" id="IPR027417">
    <property type="entry name" value="P-loop_NTPase"/>
</dbReference>
<dbReference type="InterPro" id="IPR050512">
    <property type="entry name" value="Sulf_AdTrans/APS_kinase"/>
</dbReference>
<dbReference type="PANTHER" id="PTHR42700:SF1">
    <property type="entry name" value="SULFATE ADENYLYLTRANSFERASE"/>
    <property type="match status" value="1"/>
</dbReference>
<reference evidence="3 4" key="1">
    <citation type="journal article" date="2017" name="Antonie Van Leeuwenhoek">
        <title>Rhizobium rhizosphaerae sp. nov., a novel species isolated from rice rhizosphere.</title>
        <authorList>
            <person name="Zhao J.J."/>
            <person name="Zhang J."/>
            <person name="Zhang R.J."/>
            <person name="Zhang C.W."/>
            <person name="Yin H.Q."/>
            <person name="Zhang X.X."/>
        </authorList>
    </citation>
    <scope>NUCLEOTIDE SEQUENCE [LARGE SCALE GENOMIC DNA]</scope>
    <source>
        <strain evidence="3 4">BSs20135</strain>
    </source>
</reference>
<dbReference type="EMBL" id="BAEO01000024">
    <property type="protein sequence ID" value="GAC18734.1"/>
    <property type="molecule type" value="Genomic_DNA"/>
</dbReference>
<dbReference type="Proteomes" id="UP000006327">
    <property type="component" value="Unassembled WGS sequence"/>
</dbReference>
<dbReference type="AlphaFoldDB" id="K6XDL5"/>
<accession>K6XDL5</accession>
<dbReference type="GO" id="GO:0016301">
    <property type="term" value="F:kinase activity"/>
    <property type="evidence" value="ECO:0007669"/>
    <property type="project" value="UniProtKB-KW"/>
</dbReference>
<dbReference type="GO" id="GO:0010134">
    <property type="term" value="P:sulfate assimilation via adenylyl sulfate reduction"/>
    <property type="evidence" value="ECO:0007669"/>
    <property type="project" value="TreeGrafter"/>
</dbReference>
<name>K6XDL5_9ALTE</name>
<feature type="domain" description="APS kinase" evidence="2">
    <location>
        <begin position="1"/>
        <end position="149"/>
    </location>
</feature>
<dbReference type="RefSeq" id="WP_007618860.1">
    <property type="nucleotide sequence ID" value="NZ_BAEO01000024.1"/>
</dbReference>
<evidence type="ECO:0000256" key="1">
    <source>
        <dbReference type="ARBA" id="ARBA00022679"/>
    </source>
</evidence>
<gene>
    <name evidence="3" type="ORF">GARC_1763</name>
</gene>
<sequence>MVVWLIGLSGSGKTTIGSAFYQRVKLKKEATVLVDGDGIRAIFKHESYHDYSVNGRRISAERLQEICLWLDKQGLDVVCCNLGIFDDINLKNREIFSDYREVFIDVSIDKLIAQDNKCLYQSALRGEQTNVVGIDIQYTPPCSPDLTIKNSQKLEDVSSYVDKIISICN</sequence>
<comment type="caution">
    <text evidence="3">The sequence shown here is derived from an EMBL/GenBank/DDBJ whole genome shotgun (WGS) entry which is preliminary data.</text>
</comment>
<dbReference type="SUPFAM" id="SSF52540">
    <property type="entry name" value="P-loop containing nucleoside triphosphate hydrolases"/>
    <property type="match status" value="1"/>
</dbReference>
<dbReference type="eggNOG" id="COG0529">
    <property type="taxonomic scope" value="Bacteria"/>
</dbReference>
<dbReference type="InterPro" id="IPR059117">
    <property type="entry name" value="APS_kinase_dom"/>
</dbReference>
<dbReference type="PANTHER" id="PTHR42700">
    <property type="entry name" value="SULFATE ADENYLYLTRANSFERASE"/>
    <property type="match status" value="1"/>
</dbReference>
<dbReference type="GO" id="GO:0004781">
    <property type="term" value="F:sulfate adenylyltransferase (ATP) activity"/>
    <property type="evidence" value="ECO:0007669"/>
    <property type="project" value="TreeGrafter"/>
</dbReference>
<evidence type="ECO:0000259" key="2">
    <source>
        <dbReference type="Pfam" id="PF01583"/>
    </source>
</evidence>